<dbReference type="GO" id="GO:0016459">
    <property type="term" value="C:myosin complex"/>
    <property type="evidence" value="ECO:0007669"/>
    <property type="project" value="InterPro"/>
</dbReference>
<reference evidence="5" key="1">
    <citation type="journal article" date="2018" name="PLoS Negl. Trop. Dis.">
        <title>Sialome diversity of ticks revealed by RNAseq of single tick salivary glands.</title>
        <authorList>
            <person name="Perner J."/>
            <person name="Kropackova S."/>
            <person name="Kopacek P."/>
            <person name="Ribeiro J.M."/>
        </authorList>
    </citation>
    <scope>NUCLEOTIDE SEQUENCE</scope>
    <source>
        <strain evidence="5">Siblings of single egg batch collected in Ceske Budejovice</strain>
        <tissue evidence="5">Salivary glands</tissue>
    </source>
</reference>
<dbReference type="SUPFAM" id="SSF161270">
    <property type="entry name" value="PspA lactotransferrin-binding region"/>
    <property type="match status" value="1"/>
</dbReference>
<feature type="coiled-coil region" evidence="3">
    <location>
        <begin position="64"/>
        <end position="112"/>
    </location>
</feature>
<evidence type="ECO:0000259" key="4">
    <source>
        <dbReference type="Pfam" id="PF01576"/>
    </source>
</evidence>
<evidence type="ECO:0000256" key="1">
    <source>
        <dbReference type="ARBA" id="ARBA00023054"/>
    </source>
</evidence>
<evidence type="ECO:0000256" key="3">
    <source>
        <dbReference type="SAM" id="Coils"/>
    </source>
</evidence>
<organism evidence="5">
    <name type="scientific">Ixodes ricinus</name>
    <name type="common">Common tick</name>
    <name type="synonym">Acarus ricinus</name>
    <dbReference type="NCBI Taxonomy" id="34613"/>
    <lineage>
        <taxon>Eukaryota</taxon>
        <taxon>Metazoa</taxon>
        <taxon>Ecdysozoa</taxon>
        <taxon>Arthropoda</taxon>
        <taxon>Chelicerata</taxon>
        <taxon>Arachnida</taxon>
        <taxon>Acari</taxon>
        <taxon>Parasitiformes</taxon>
        <taxon>Ixodida</taxon>
        <taxon>Ixodoidea</taxon>
        <taxon>Ixodidae</taxon>
        <taxon>Ixodinae</taxon>
        <taxon>Ixodes</taxon>
    </lineage>
</organism>
<feature type="domain" description="Myosin tail" evidence="4">
    <location>
        <begin position="236"/>
        <end position="416"/>
    </location>
</feature>
<dbReference type="Gene3D" id="1.10.287.1490">
    <property type="match status" value="1"/>
</dbReference>
<name>A0A147BPD4_IXORI</name>
<feature type="coiled-coil region" evidence="3">
    <location>
        <begin position="175"/>
        <end position="303"/>
    </location>
</feature>
<dbReference type="EMBL" id="GEGO01002771">
    <property type="protein sequence ID" value="JAR92633.1"/>
    <property type="molecule type" value="Transcribed_RNA"/>
</dbReference>
<evidence type="ECO:0000313" key="5">
    <source>
        <dbReference type="EMBL" id="JAR92633.1"/>
    </source>
</evidence>
<dbReference type="PANTHER" id="PTHR46292">
    <property type="entry name" value="COILED-COIL DOMAIN-CONTAINING PROTEIN 102A"/>
    <property type="match status" value="1"/>
</dbReference>
<evidence type="ECO:0000256" key="2">
    <source>
        <dbReference type="ARBA" id="ARBA00040149"/>
    </source>
</evidence>
<accession>A0A147BPD4</accession>
<protein>
    <recommendedName>
        <fullName evidence="2">Coiled-coil domain-containing protein 102A</fullName>
    </recommendedName>
</protein>
<dbReference type="PANTHER" id="PTHR46292:SF1">
    <property type="entry name" value="COILED-COIL DOMAIN-CONTAINING PROTEIN 102A"/>
    <property type="match status" value="1"/>
</dbReference>
<dbReference type="AlphaFoldDB" id="A0A147BPD4"/>
<keyword evidence="1 3" id="KW-0175">Coiled coil</keyword>
<sequence length="453" mass="52374">MSSHVKRETGYRPSDPEWEAKEELRLRELEEARARAAQMEKTMRWWSDCTANWREKWSKVRTERNKAREDVRLLRGRVDAATKEAAALKRDKQELEAEVDQLRRELDYLRIADDPPSVDHEVQLSSTASSATHAELEHLEKLLDAEATNGLLSQREPEQTDQRTPLLQLRLDEAAKLLLAERQEKNQLAKMLEKQATELGQLKAKYDELRKSRQDTLKELSQVKAEHQDELECIRIDLEDEASGRTCLDKRLTELRAQLVQLQGENAAEWGRRERLETEKLTLERDNKNLRASLQELQECLQRKAQPAGPTSDLRTVQAELQHRTKELLDLKHAHSKLKKVLQEKSTELSHALRRSDQYEMEVKKLRGRIEELKKELATAEDEVDSATNNIRKLQRCNDELQEQVETLQVQLEHLQTSQENLLSTVGSDTLQVEEQCAAPTAQSSEQPRRAGS</sequence>
<feature type="coiled-coil region" evidence="3">
    <location>
        <begin position="349"/>
        <end position="418"/>
    </location>
</feature>
<dbReference type="Pfam" id="PF01576">
    <property type="entry name" value="Myosin_tail_1"/>
    <property type="match status" value="1"/>
</dbReference>
<dbReference type="InterPro" id="IPR002928">
    <property type="entry name" value="Myosin_tail"/>
</dbReference>
<proteinExistence type="predicted"/>